<gene>
    <name evidence="2" type="ORF">S01H4_37591</name>
</gene>
<evidence type="ECO:0000256" key="1">
    <source>
        <dbReference type="SAM" id="Phobius"/>
    </source>
</evidence>
<name>X1D8T8_9ZZZZ</name>
<sequence length="78" mass="8297">VLAIVVPYCLVIIADTQQDVDINETESPEAAEASDALFTGVYTGIGRVGTIVNLQFIGLLIAAVMGFGYMVYQRSRGA</sequence>
<protein>
    <submittedName>
        <fullName evidence="2">Uncharacterized protein</fullName>
    </submittedName>
</protein>
<dbReference type="EMBL" id="BART01020213">
    <property type="protein sequence ID" value="GAH01459.1"/>
    <property type="molecule type" value="Genomic_DNA"/>
</dbReference>
<accession>X1D8T8</accession>
<feature type="transmembrane region" description="Helical" evidence="1">
    <location>
        <begin position="51"/>
        <end position="72"/>
    </location>
</feature>
<organism evidence="2">
    <name type="scientific">marine sediment metagenome</name>
    <dbReference type="NCBI Taxonomy" id="412755"/>
    <lineage>
        <taxon>unclassified sequences</taxon>
        <taxon>metagenomes</taxon>
        <taxon>ecological metagenomes</taxon>
    </lineage>
</organism>
<comment type="caution">
    <text evidence="2">The sequence shown here is derived from an EMBL/GenBank/DDBJ whole genome shotgun (WGS) entry which is preliminary data.</text>
</comment>
<proteinExistence type="predicted"/>
<keyword evidence="1" id="KW-0812">Transmembrane</keyword>
<feature type="non-terminal residue" evidence="2">
    <location>
        <position position="1"/>
    </location>
</feature>
<keyword evidence="1" id="KW-0472">Membrane</keyword>
<dbReference type="AlphaFoldDB" id="X1D8T8"/>
<evidence type="ECO:0000313" key="2">
    <source>
        <dbReference type="EMBL" id="GAH01459.1"/>
    </source>
</evidence>
<reference evidence="2" key="1">
    <citation type="journal article" date="2014" name="Front. Microbiol.">
        <title>High frequency of phylogenetically diverse reductive dehalogenase-homologous genes in deep subseafloor sedimentary metagenomes.</title>
        <authorList>
            <person name="Kawai M."/>
            <person name="Futagami T."/>
            <person name="Toyoda A."/>
            <person name="Takaki Y."/>
            <person name="Nishi S."/>
            <person name="Hori S."/>
            <person name="Arai W."/>
            <person name="Tsubouchi T."/>
            <person name="Morono Y."/>
            <person name="Uchiyama I."/>
            <person name="Ito T."/>
            <person name="Fujiyama A."/>
            <person name="Inagaki F."/>
            <person name="Takami H."/>
        </authorList>
    </citation>
    <scope>NUCLEOTIDE SEQUENCE</scope>
    <source>
        <strain evidence="2">Expedition CK06-06</strain>
    </source>
</reference>
<keyword evidence="1" id="KW-1133">Transmembrane helix</keyword>